<keyword evidence="6 7" id="KW-0472">Membrane</keyword>
<dbReference type="InterPro" id="IPR036938">
    <property type="entry name" value="PAP2/HPO_sf"/>
</dbReference>
<dbReference type="GO" id="GO:0016787">
    <property type="term" value="F:hydrolase activity"/>
    <property type="evidence" value="ECO:0007669"/>
    <property type="project" value="UniProtKB-KW"/>
</dbReference>
<evidence type="ECO:0000259" key="8">
    <source>
        <dbReference type="SMART" id="SM00014"/>
    </source>
</evidence>
<comment type="subcellular location">
    <subcellularLocation>
        <location evidence="1">Cell membrane</location>
        <topology evidence="1">Multi-pass membrane protein</topology>
    </subcellularLocation>
</comment>
<dbReference type="InterPro" id="IPR000326">
    <property type="entry name" value="PAP2/HPO"/>
</dbReference>
<proteinExistence type="predicted"/>
<feature type="domain" description="Phosphatidic acid phosphatase type 2/haloperoxidase" evidence="8">
    <location>
        <begin position="90"/>
        <end position="200"/>
    </location>
</feature>
<evidence type="ECO:0000256" key="6">
    <source>
        <dbReference type="ARBA" id="ARBA00023136"/>
    </source>
</evidence>
<dbReference type="Pfam" id="PF01569">
    <property type="entry name" value="PAP2"/>
    <property type="match status" value="1"/>
</dbReference>
<comment type="caution">
    <text evidence="9">The sequence shown here is derived from an EMBL/GenBank/DDBJ whole genome shotgun (WGS) entry which is preliminary data.</text>
</comment>
<sequence>MRRAAIARRTSGSTIRPRSSIAHRAARGQLGILGAVLIDLSADWYRAIASWAAGTPPWVHQISLFATQALLAVLAALTLLSWWRAERRPAHLIPLLAGALGWVCAELLKDWIQQPRPCRVMPIETIKACAEVSTWSLPSSHSAAAAALAVALALQWRRIAPLAAAIAVLEGFTRIFIGVHYPHDVLAGFILGAVLAVVCTWPGSRARSRGTTAPDAR</sequence>
<keyword evidence="4" id="KW-0378">Hydrolase</keyword>
<evidence type="ECO:0000256" key="2">
    <source>
        <dbReference type="ARBA" id="ARBA00022475"/>
    </source>
</evidence>
<feature type="transmembrane region" description="Helical" evidence="7">
    <location>
        <begin position="185"/>
        <end position="203"/>
    </location>
</feature>
<dbReference type="PANTHER" id="PTHR14969:SF62">
    <property type="entry name" value="DECAPRENYLPHOSPHORYL-5-PHOSPHORIBOSE PHOSPHATASE RV3807C-RELATED"/>
    <property type="match status" value="1"/>
</dbReference>
<dbReference type="SMART" id="SM00014">
    <property type="entry name" value="acidPPc"/>
    <property type="match status" value="1"/>
</dbReference>
<evidence type="ECO:0000256" key="1">
    <source>
        <dbReference type="ARBA" id="ARBA00004651"/>
    </source>
</evidence>
<evidence type="ECO:0000313" key="9">
    <source>
        <dbReference type="EMBL" id="KAA5829215.1"/>
    </source>
</evidence>
<name>A0A5M7BS68_SACHI</name>
<evidence type="ECO:0000313" key="10">
    <source>
        <dbReference type="Proteomes" id="UP000323946"/>
    </source>
</evidence>
<accession>A0A5M7BS68</accession>
<dbReference type="AlphaFoldDB" id="A0A5M7BS68"/>
<evidence type="ECO:0000256" key="3">
    <source>
        <dbReference type="ARBA" id="ARBA00022692"/>
    </source>
</evidence>
<dbReference type="GO" id="GO:0005886">
    <property type="term" value="C:plasma membrane"/>
    <property type="evidence" value="ECO:0007669"/>
    <property type="project" value="UniProtKB-SubCell"/>
</dbReference>
<reference evidence="9 10" key="1">
    <citation type="submission" date="2019-09" db="EMBL/GenBank/DDBJ databases">
        <title>Draft genome sequence of the thermophilic Saccharopolyspora hirsuta VKM Ac-666T.</title>
        <authorList>
            <person name="Lobastova T.G."/>
            <person name="Fokina V."/>
            <person name="Bragin E.Y."/>
            <person name="Shtratnikova V.Y."/>
            <person name="Starodumova I.P."/>
            <person name="Tarlachkov S.V."/>
            <person name="Donova M.V."/>
        </authorList>
    </citation>
    <scope>NUCLEOTIDE SEQUENCE [LARGE SCALE GENOMIC DNA]</scope>
    <source>
        <strain evidence="9 10">VKM Ac-666</strain>
    </source>
</reference>
<evidence type="ECO:0000256" key="4">
    <source>
        <dbReference type="ARBA" id="ARBA00022801"/>
    </source>
</evidence>
<keyword evidence="2" id="KW-1003">Cell membrane</keyword>
<dbReference type="Proteomes" id="UP000323946">
    <property type="component" value="Unassembled WGS sequence"/>
</dbReference>
<dbReference type="SUPFAM" id="SSF48317">
    <property type="entry name" value="Acid phosphatase/Vanadium-dependent haloperoxidase"/>
    <property type="match status" value="1"/>
</dbReference>
<dbReference type="PANTHER" id="PTHR14969">
    <property type="entry name" value="SPHINGOSINE-1-PHOSPHATE PHOSPHOHYDROLASE"/>
    <property type="match status" value="1"/>
</dbReference>
<dbReference type="Gene3D" id="1.20.144.10">
    <property type="entry name" value="Phosphatidic acid phosphatase type 2/haloperoxidase"/>
    <property type="match status" value="1"/>
</dbReference>
<keyword evidence="10" id="KW-1185">Reference proteome</keyword>
<feature type="transmembrane region" description="Helical" evidence="7">
    <location>
        <begin position="159"/>
        <end position="179"/>
    </location>
</feature>
<protein>
    <submittedName>
        <fullName evidence="9">Phosphatase PAP2 family protein</fullName>
    </submittedName>
</protein>
<keyword evidence="5 7" id="KW-1133">Transmembrane helix</keyword>
<gene>
    <name evidence="9" type="ORF">F1721_26485</name>
</gene>
<dbReference type="EMBL" id="VWPH01000013">
    <property type="protein sequence ID" value="KAA5829215.1"/>
    <property type="molecule type" value="Genomic_DNA"/>
</dbReference>
<dbReference type="OrthoDB" id="5243958at2"/>
<organism evidence="9 10">
    <name type="scientific">Saccharopolyspora hirsuta</name>
    <dbReference type="NCBI Taxonomy" id="1837"/>
    <lineage>
        <taxon>Bacteria</taxon>
        <taxon>Bacillati</taxon>
        <taxon>Actinomycetota</taxon>
        <taxon>Actinomycetes</taxon>
        <taxon>Pseudonocardiales</taxon>
        <taxon>Pseudonocardiaceae</taxon>
        <taxon>Saccharopolyspora</taxon>
    </lineage>
</organism>
<evidence type="ECO:0000256" key="5">
    <source>
        <dbReference type="ARBA" id="ARBA00022989"/>
    </source>
</evidence>
<keyword evidence="3 7" id="KW-0812">Transmembrane</keyword>
<feature type="transmembrane region" description="Helical" evidence="7">
    <location>
        <begin position="58"/>
        <end position="80"/>
    </location>
</feature>
<evidence type="ECO:0000256" key="7">
    <source>
        <dbReference type="SAM" id="Phobius"/>
    </source>
</evidence>